<dbReference type="Proteomes" id="UP000244855">
    <property type="component" value="Unassembled WGS sequence"/>
</dbReference>
<dbReference type="InterPro" id="IPR002403">
    <property type="entry name" value="Cyt_P450_E_grp-IV"/>
</dbReference>
<evidence type="ECO:0000256" key="8">
    <source>
        <dbReference type="ARBA" id="ARBA00023033"/>
    </source>
</evidence>
<dbReference type="EMBL" id="KZ805653">
    <property type="protein sequence ID" value="PVH92729.1"/>
    <property type="molecule type" value="Genomic_DNA"/>
</dbReference>
<dbReference type="SUPFAM" id="SSF48264">
    <property type="entry name" value="Cytochrome P450"/>
    <property type="match status" value="1"/>
</dbReference>
<evidence type="ECO:0000256" key="6">
    <source>
        <dbReference type="ARBA" id="ARBA00023002"/>
    </source>
</evidence>
<dbReference type="STRING" id="97972.A0A2V1D4Z4"/>
<evidence type="ECO:0000256" key="9">
    <source>
        <dbReference type="PIRSR" id="PIRSR602403-1"/>
    </source>
</evidence>
<keyword evidence="4 9" id="KW-0349">Heme</keyword>
<name>A0A2V1D4Z4_9PLEO</name>
<dbReference type="InterPro" id="IPR036396">
    <property type="entry name" value="Cyt_P450_sf"/>
</dbReference>
<keyword evidence="11" id="KW-0472">Membrane</keyword>
<accession>A0A2V1D4Z4</accession>
<protein>
    <submittedName>
        <fullName evidence="12">Cytochrome P450</fullName>
    </submittedName>
</protein>
<organism evidence="12 13">
    <name type="scientific">Periconia macrospinosa</name>
    <dbReference type="NCBI Taxonomy" id="97972"/>
    <lineage>
        <taxon>Eukaryota</taxon>
        <taxon>Fungi</taxon>
        <taxon>Dikarya</taxon>
        <taxon>Ascomycota</taxon>
        <taxon>Pezizomycotina</taxon>
        <taxon>Dothideomycetes</taxon>
        <taxon>Pleosporomycetidae</taxon>
        <taxon>Pleosporales</taxon>
        <taxon>Massarineae</taxon>
        <taxon>Periconiaceae</taxon>
        <taxon>Periconia</taxon>
    </lineage>
</organism>
<keyword evidence="11" id="KW-0812">Transmembrane</keyword>
<dbReference type="GO" id="GO:0005506">
    <property type="term" value="F:iron ion binding"/>
    <property type="evidence" value="ECO:0007669"/>
    <property type="project" value="InterPro"/>
</dbReference>
<evidence type="ECO:0000256" key="11">
    <source>
        <dbReference type="SAM" id="Phobius"/>
    </source>
</evidence>
<dbReference type="GO" id="GO:0016705">
    <property type="term" value="F:oxidoreductase activity, acting on paired donors, with incorporation or reduction of molecular oxygen"/>
    <property type="evidence" value="ECO:0007669"/>
    <property type="project" value="InterPro"/>
</dbReference>
<dbReference type="PRINTS" id="PR00465">
    <property type="entry name" value="EP450IV"/>
</dbReference>
<evidence type="ECO:0000256" key="1">
    <source>
        <dbReference type="ARBA" id="ARBA00001971"/>
    </source>
</evidence>
<dbReference type="GO" id="GO:0020037">
    <property type="term" value="F:heme binding"/>
    <property type="evidence" value="ECO:0007669"/>
    <property type="project" value="InterPro"/>
</dbReference>
<keyword evidence="6 10" id="KW-0560">Oxidoreductase</keyword>
<comment type="pathway">
    <text evidence="2">Mycotoxin biosynthesis.</text>
</comment>
<comment type="similarity">
    <text evidence="3 10">Belongs to the cytochrome P450 family.</text>
</comment>
<evidence type="ECO:0000256" key="10">
    <source>
        <dbReference type="RuleBase" id="RU000461"/>
    </source>
</evidence>
<dbReference type="Pfam" id="PF00067">
    <property type="entry name" value="p450"/>
    <property type="match status" value="1"/>
</dbReference>
<evidence type="ECO:0000256" key="3">
    <source>
        <dbReference type="ARBA" id="ARBA00010617"/>
    </source>
</evidence>
<evidence type="ECO:0000256" key="4">
    <source>
        <dbReference type="ARBA" id="ARBA00022617"/>
    </source>
</evidence>
<gene>
    <name evidence="12" type="ORF">DM02DRAFT_698671</name>
</gene>
<reference evidence="12 13" key="1">
    <citation type="journal article" date="2018" name="Sci. Rep.">
        <title>Comparative genomics provides insights into the lifestyle and reveals functional heterogeneity of dark septate endophytic fungi.</title>
        <authorList>
            <person name="Knapp D.G."/>
            <person name="Nemeth J.B."/>
            <person name="Barry K."/>
            <person name="Hainaut M."/>
            <person name="Henrissat B."/>
            <person name="Johnson J."/>
            <person name="Kuo A."/>
            <person name="Lim J.H.P."/>
            <person name="Lipzen A."/>
            <person name="Nolan M."/>
            <person name="Ohm R.A."/>
            <person name="Tamas L."/>
            <person name="Grigoriev I.V."/>
            <person name="Spatafora J.W."/>
            <person name="Nagy L.G."/>
            <person name="Kovacs G.M."/>
        </authorList>
    </citation>
    <scope>NUCLEOTIDE SEQUENCE [LARGE SCALE GENOMIC DNA]</scope>
    <source>
        <strain evidence="12 13">DSE2036</strain>
    </source>
</reference>
<dbReference type="GO" id="GO:0004497">
    <property type="term" value="F:monooxygenase activity"/>
    <property type="evidence" value="ECO:0007669"/>
    <property type="project" value="UniProtKB-KW"/>
</dbReference>
<dbReference type="OrthoDB" id="1844152at2759"/>
<dbReference type="PROSITE" id="PS00086">
    <property type="entry name" value="CYTOCHROME_P450"/>
    <property type="match status" value="1"/>
</dbReference>
<evidence type="ECO:0000256" key="5">
    <source>
        <dbReference type="ARBA" id="ARBA00022723"/>
    </source>
</evidence>
<dbReference type="AlphaFoldDB" id="A0A2V1D4Z4"/>
<dbReference type="Gene3D" id="1.10.630.10">
    <property type="entry name" value="Cytochrome P450"/>
    <property type="match status" value="1"/>
</dbReference>
<comment type="cofactor">
    <cofactor evidence="1 9">
        <name>heme</name>
        <dbReference type="ChEBI" id="CHEBI:30413"/>
    </cofactor>
</comment>
<keyword evidence="7 9" id="KW-0408">Iron</keyword>
<keyword evidence="8 10" id="KW-0503">Monooxygenase</keyword>
<evidence type="ECO:0000313" key="13">
    <source>
        <dbReference type="Proteomes" id="UP000244855"/>
    </source>
</evidence>
<keyword evidence="5 9" id="KW-0479">Metal-binding</keyword>
<feature type="transmembrane region" description="Helical" evidence="11">
    <location>
        <begin position="12"/>
        <end position="31"/>
    </location>
</feature>
<evidence type="ECO:0000256" key="2">
    <source>
        <dbReference type="ARBA" id="ARBA00004685"/>
    </source>
</evidence>
<dbReference type="PANTHER" id="PTHR46206:SF2">
    <property type="entry name" value="CYTOCHROME P450 MONOOXYGENASE AUSG-RELATED"/>
    <property type="match status" value="1"/>
</dbReference>
<keyword evidence="13" id="KW-1185">Reference proteome</keyword>
<evidence type="ECO:0000313" key="12">
    <source>
        <dbReference type="EMBL" id="PVH92729.1"/>
    </source>
</evidence>
<feature type="binding site" description="axial binding residue" evidence="9">
    <location>
        <position position="446"/>
    </location>
    <ligand>
        <name>heme</name>
        <dbReference type="ChEBI" id="CHEBI:30413"/>
    </ligand>
    <ligandPart>
        <name>Fe</name>
        <dbReference type="ChEBI" id="CHEBI:18248"/>
    </ligandPart>
</feature>
<dbReference type="InterPro" id="IPR001128">
    <property type="entry name" value="Cyt_P450"/>
</dbReference>
<evidence type="ECO:0000256" key="7">
    <source>
        <dbReference type="ARBA" id="ARBA00023004"/>
    </source>
</evidence>
<dbReference type="PANTHER" id="PTHR46206">
    <property type="entry name" value="CYTOCHROME P450"/>
    <property type="match status" value="1"/>
</dbReference>
<dbReference type="InterPro" id="IPR017972">
    <property type="entry name" value="Cyt_P450_CS"/>
</dbReference>
<dbReference type="CDD" id="cd11041">
    <property type="entry name" value="CYP503A1-like"/>
    <property type="match status" value="1"/>
</dbReference>
<sequence>MSHLPDHFRQRLNSRLVITNFIIPATLLYLIHRFGGILLAQYRLRRLPLINGTPLFGSTKKAKQNFQLNARGLLKDGFTKTDDARVVILSPESVNEIRNDNRFSFTHLIAQECLCYIPAFRNFNPHEGLNDMAKDVLLKRLTPSLSLVTRDMSEEANLAFQEHWTDNTEWHEVDAKATVVEIIARLSSRVFLGPELCRNPEWLRITIDYTMTVFHGIMALKKWPSFLHRIVWRFVPEVRRVNEQIAEAVRLIRPVIDKKMAQGKILPDGSKPAHLDVIQWASEVADGRRYDPTLLQLGFSMASMHNTTDLVTQILYDLSAHPSYIDPLRAEIETVLTEEGMTKSALARLKLMDSFMKESQRIKPSESLGMRRVLVEDVTLSNGVFLPQGTQIGIPTTPTTDVGNETESFDGYRFLNMVGDPSKEKTRHFVSTSPDHLGFGHGKHACPGRFFASHEVKIILCHALTKYDFKLAVPTRQPTSLALGWALIAEPGVRLLVKRRSNRSVNKAKLY</sequence>
<proteinExistence type="inferred from homology"/>
<keyword evidence="11" id="KW-1133">Transmembrane helix</keyword>